<dbReference type="Proteomes" id="UP001345963">
    <property type="component" value="Unassembled WGS sequence"/>
</dbReference>
<name>A0ABU7CJF3_9TELE</name>
<reference evidence="2 3" key="1">
    <citation type="submission" date="2021-07" db="EMBL/GenBank/DDBJ databases">
        <authorList>
            <person name="Palmer J.M."/>
        </authorList>
    </citation>
    <scope>NUCLEOTIDE SEQUENCE [LARGE SCALE GENOMIC DNA]</scope>
    <source>
        <strain evidence="2 3">AT_MEX2019</strain>
        <tissue evidence="2">Muscle</tissue>
    </source>
</reference>
<feature type="signal peptide" evidence="1">
    <location>
        <begin position="1"/>
        <end position="21"/>
    </location>
</feature>
<protein>
    <submittedName>
        <fullName evidence="2">Uncharacterized protein</fullName>
    </submittedName>
</protein>
<comment type="caution">
    <text evidence="2">The sequence shown here is derived from an EMBL/GenBank/DDBJ whole genome shotgun (WGS) entry which is preliminary data.</text>
</comment>
<evidence type="ECO:0000256" key="1">
    <source>
        <dbReference type="SAM" id="SignalP"/>
    </source>
</evidence>
<evidence type="ECO:0000313" key="3">
    <source>
        <dbReference type="Proteomes" id="UP001345963"/>
    </source>
</evidence>
<dbReference type="EMBL" id="JAHUTI010091010">
    <property type="protein sequence ID" value="MED6261895.1"/>
    <property type="molecule type" value="Genomic_DNA"/>
</dbReference>
<organism evidence="2 3">
    <name type="scientific">Ataeniobius toweri</name>
    <dbReference type="NCBI Taxonomy" id="208326"/>
    <lineage>
        <taxon>Eukaryota</taxon>
        <taxon>Metazoa</taxon>
        <taxon>Chordata</taxon>
        <taxon>Craniata</taxon>
        <taxon>Vertebrata</taxon>
        <taxon>Euteleostomi</taxon>
        <taxon>Actinopterygii</taxon>
        <taxon>Neopterygii</taxon>
        <taxon>Teleostei</taxon>
        <taxon>Neoteleostei</taxon>
        <taxon>Acanthomorphata</taxon>
        <taxon>Ovalentaria</taxon>
        <taxon>Atherinomorphae</taxon>
        <taxon>Cyprinodontiformes</taxon>
        <taxon>Goodeidae</taxon>
        <taxon>Ataeniobius</taxon>
    </lineage>
</organism>
<keyword evidence="1" id="KW-0732">Signal</keyword>
<evidence type="ECO:0000313" key="2">
    <source>
        <dbReference type="EMBL" id="MED6261895.1"/>
    </source>
</evidence>
<accession>A0ABU7CJF3</accession>
<gene>
    <name evidence="2" type="ORF">ATANTOWER_011535</name>
</gene>
<sequence>MRIWLNAFLLIKTVRVRSVVGLSSMNFRRNESLQVKGSNIPAGFKCPDGRLQCEFPSKRNFLTVIKGDGNSVSPHFTGMTGTVERRVRKQESLTVNPGSVSVQIK</sequence>
<keyword evidence="3" id="KW-1185">Reference proteome</keyword>
<feature type="chain" id="PRO_5046434083" evidence="1">
    <location>
        <begin position="22"/>
        <end position="105"/>
    </location>
</feature>
<proteinExistence type="predicted"/>